<dbReference type="EMBL" id="RPFW01000001">
    <property type="protein sequence ID" value="TVZ06768.1"/>
    <property type="molecule type" value="Genomic_DNA"/>
</dbReference>
<dbReference type="Pfam" id="PF01494">
    <property type="entry name" value="FAD_binding_3"/>
    <property type="match status" value="1"/>
</dbReference>
<feature type="domain" description="FAD-binding" evidence="4">
    <location>
        <begin position="2"/>
        <end position="249"/>
    </location>
</feature>
<evidence type="ECO:0000256" key="3">
    <source>
        <dbReference type="ARBA" id="ARBA00022827"/>
    </source>
</evidence>
<accession>A0A6P2C666</accession>
<dbReference type="GO" id="GO:0016709">
    <property type="term" value="F:oxidoreductase activity, acting on paired donors, with incorporation or reduction of molecular oxygen, NAD(P)H as one donor, and incorporation of one atom of oxygen"/>
    <property type="evidence" value="ECO:0007669"/>
    <property type="project" value="UniProtKB-ARBA"/>
</dbReference>
<dbReference type="GO" id="GO:0071949">
    <property type="term" value="F:FAD binding"/>
    <property type="evidence" value="ECO:0007669"/>
    <property type="project" value="InterPro"/>
</dbReference>
<reference evidence="5 6" key="1">
    <citation type="submission" date="2018-11" db="EMBL/GenBank/DDBJ databases">
        <title>Trebonia kvetii gen.nov., sp.nov., a novel acidophilic actinobacterium, and proposal of the new actinobacterial family Treboniaceae fam. nov.</title>
        <authorList>
            <person name="Rapoport D."/>
            <person name="Sagova-Mareckova M."/>
            <person name="Sedlacek I."/>
            <person name="Provaznik J."/>
            <person name="Kralova S."/>
            <person name="Pavlinic D."/>
            <person name="Benes V."/>
            <person name="Kopecky J."/>
        </authorList>
    </citation>
    <scope>NUCLEOTIDE SEQUENCE [LARGE SCALE GENOMIC DNA]</scope>
    <source>
        <strain evidence="5 6">15Tr583</strain>
    </source>
</reference>
<keyword evidence="6" id="KW-1185">Reference proteome</keyword>
<evidence type="ECO:0000313" key="5">
    <source>
        <dbReference type="EMBL" id="TVZ06768.1"/>
    </source>
</evidence>
<dbReference type="PANTHER" id="PTHR43004">
    <property type="entry name" value="TRK SYSTEM POTASSIUM UPTAKE PROTEIN"/>
    <property type="match status" value="1"/>
</dbReference>
<dbReference type="OrthoDB" id="4246007at2"/>
<evidence type="ECO:0000256" key="1">
    <source>
        <dbReference type="ARBA" id="ARBA00001974"/>
    </source>
</evidence>
<evidence type="ECO:0000256" key="2">
    <source>
        <dbReference type="ARBA" id="ARBA00022630"/>
    </source>
</evidence>
<dbReference type="InterPro" id="IPR036188">
    <property type="entry name" value="FAD/NAD-bd_sf"/>
</dbReference>
<keyword evidence="2" id="KW-0285">Flavoprotein</keyword>
<evidence type="ECO:0000313" key="6">
    <source>
        <dbReference type="Proteomes" id="UP000460272"/>
    </source>
</evidence>
<protein>
    <submittedName>
        <fullName evidence="5">FAD-dependent oxidoreductase</fullName>
    </submittedName>
</protein>
<dbReference type="Proteomes" id="UP000460272">
    <property type="component" value="Unassembled WGS sequence"/>
</dbReference>
<dbReference type="PANTHER" id="PTHR43004:SF19">
    <property type="entry name" value="BINDING MONOOXYGENASE, PUTATIVE (JCVI)-RELATED"/>
    <property type="match status" value="1"/>
</dbReference>
<dbReference type="InterPro" id="IPR002938">
    <property type="entry name" value="FAD-bd"/>
</dbReference>
<sequence length="258" mass="26662">MAPVVVIGGGPVGLSLAMELAYHGIGCAVIEPRTSVSAVRPRAKTTSARTMELFRRWGFAERIRARAPIPVSWSSDVVFCTAAAGAEVTRFTGTLGLRLAGDDLAAEPGQQVGQPVVEQALRDALGGAVNVRLLFGYRAVGVEQGAGGVSVRVSDASGAVSTIRAAYAVGADGAHSIVRGAMGAVYEGGNAGRPNLSIVFRSLRLGSLIRDRAVHRWVLNPAAPGVVGPLDLDGTWWAIATGRPDDDRDADPVASCGP</sequence>
<name>A0A6P2C666_9ACTN</name>
<dbReference type="PRINTS" id="PR00420">
    <property type="entry name" value="RNGMNOXGNASE"/>
</dbReference>
<dbReference type="AlphaFoldDB" id="A0A6P2C666"/>
<keyword evidence="3" id="KW-0274">FAD</keyword>
<evidence type="ECO:0000259" key="4">
    <source>
        <dbReference type="Pfam" id="PF01494"/>
    </source>
</evidence>
<comment type="caution">
    <text evidence="5">The sequence shown here is derived from an EMBL/GenBank/DDBJ whole genome shotgun (WGS) entry which is preliminary data.</text>
</comment>
<comment type="cofactor">
    <cofactor evidence="1">
        <name>FAD</name>
        <dbReference type="ChEBI" id="CHEBI:57692"/>
    </cofactor>
</comment>
<gene>
    <name evidence="5" type="ORF">EAS64_05240</name>
</gene>
<organism evidence="5 6">
    <name type="scientific">Trebonia kvetii</name>
    <dbReference type="NCBI Taxonomy" id="2480626"/>
    <lineage>
        <taxon>Bacteria</taxon>
        <taxon>Bacillati</taxon>
        <taxon>Actinomycetota</taxon>
        <taxon>Actinomycetes</taxon>
        <taxon>Streptosporangiales</taxon>
        <taxon>Treboniaceae</taxon>
        <taxon>Trebonia</taxon>
    </lineage>
</organism>
<dbReference type="Gene3D" id="3.50.50.60">
    <property type="entry name" value="FAD/NAD(P)-binding domain"/>
    <property type="match status" value="1"/>
</dbReference>
<dbReference type="SUPFAM" id="SSF51905">
    <property type="entry name" value="FAD/NAD(P)-binding domain"/>
    <property type="match status" value="1"/>
</dbReference>
<dbReference type="InterPro" id="IPR050641">
    <property type="entry name" value="RIFMO-like"/>
</dbReference>
<proteinExistence type="predicted"/>